<protein>
    <recommendedName>
        <fullName evidence="4">Propionyl-coenzyme A carboxylase alpha polypeptide</fullName>
    </recommendedName>
</protein>
<evidence type="ECO:0000313" key="2">
    <source>
        <dbReference type="EMBL" id="RRH87749.1"/>
    </source>
</evidence>
<dbReference type="AlphaFoldDB" id="A0A3P3EMW0"/>
<evidence type="ECO:0008006" key="4">
    <source>
        <dbReference type="Google" id="ProtNLM"/>
    </source>
</evidence>
<sequence>MRVDDGEGGSAAPKLPISPQVGEMSGRTEGGAVEYQRWRYCPASSSLKRCHIHPCRLDIAPTLDRCARS</sequence>
<gene>
    <name evidence="2" type="ORF">EH240_35945</name>
</gene>
<dbReference type="EMBL" id="RQXT01000099">
    <property type="protein sequence ID" value="RRH87749.1"/>
    <property type="molecule type" value="Genomic_DNA"/>
</dbReference>
<name>A0A3P3EMW0_9HYPH</name>
<evidence type="ECO:0000256" key="1">
    <source>
        <dbReference type="SAM" id="MobiDB-lite"/>
    </source>
</evidence>
<proteinExistence type="predicted"/>
<reference evidence="2 3" key="1">
    <citation type="submission" date="2018-11" db="EMBL/GenBank/DDBJ databases">
        <title>the genome of Mesorhizobium tamadayense DSM 28320.</title>
        <authorList>
            <person name="Gao J."/>
        </authorList>
    </citation>
    <scope>NUCLEOTIDE SEQUENCE [LARGE SCALE GENOMIC DNA]</scope>
    <source>
        <strain evidence="2 3">DSM 28320</strain>
    </source>
</reference>
<dbReference type="Proteomes" id="UP000273786">
    <property type="component" value="Unassembled WGS sequence"/>
</dbReference>
<feature type="region of interest" description="Disordered" evidence="1">
    <location>
        <begin position="1"/>
        <end position="28"/>
    </location>
</feature>
<accession>A0A3P3EMW0</accession>
<evidence type="ECO:0000313" key="3">
    <source>
        <dbReference type="Proteomes" id="UP000273786"/>
    </source>
</evidence>
<keyword evidence="3" id="KW-1185">Reference proteome</keyword>
<organism evidence="2 3">
    <name type="scientific">Mesorhizobium tamadayense</name>
    <dbReference type="NCBI Taxonomy" id="425306"/>
    <lineage>
        <taxon>Bacteria</taxon>
        <taxon>Pseudomonadati</taxon>
        <taxon>Pseudomonadota</taxon>
        <taxon>Alphaproteobacteria</taxon>
        <taxon>Hyphomicrobiales</taxon>
        <taxon>Phyllobacteriaceae</taxon>
        <taxon>Mesorhizobium</taxon>
    </lineage>
</organism>
<comment type="caution">
    <text evidence="2">The sequence shown here is derived from an EMBL/GenBank/DDBJ whole genome shotgun (WGS) entry which is preliminary data.</text>
</comment>